<evidence type="ECO:0000256" key="5">
    <source>
        <dbReference type="ARBA" id="ARBA00023015"/>
    </source>
</evidence>
<dbReference type="InterPro" id="IPR036236">
    <property type="entry name" value="Znf_C2H2_sf"/>
</dbReference>
<dbReference type="FunFam" id="3.30.160.60:FF:000131">
    <property type="entry name" value="protein indeterminate-domain 5, chloroplastic-like"/>
    <property type="match status" value="1"/>
</dbReference>
<dbReference type="AlphaFoldDB" id="A0A0B2PET1"/>
<dbReference type="PANTHER" id="PTHR10593:SF148">
    <property type="entry name" value="ZINC FINGER PROTEIN MAGPIE"/>
    <property type="match status" value="1"/>
</dbReference>
<dbReference type="InterPro" id="IPR013087">
    <property type="entry name" value="Znf_C2H2_type"/>
</dbReference>
<dbReference type="GO" id="GO:0003677">
    <property type="term" value="F:DNA binding"/>
    <property type="evidence" value="ECO:0007669"/>
    <property type="project" value="UniProtKB-KW"/>
</dbReference>
<sequence>MDEGEIITHTAFPQNLTASAASNDHNKPPSALRRKRNLPGNPDPEAEVIALSPKTLMATNRFLCETCGKGFQRDQNLQLHRRGHNLPWKLKQRTGKEARKRVYVCPEKSCVHHDPSRALGDLTGIKKHFCRKHGEKKWKCEKCSKRYAVQSDWKAHSKTCGTREYKCDCGTIFSRRDSFITHRAFCDALAEETARVNAASDINTSLGGNNIGYNIMGTSLGPNMATHFPSIFKPVSSTDETSNQTSRGLPLWMSQITSSQAQERIMVNTNLREIHQLGSATSSSSGTIYDGNSILQCPNLPPSNNYQLSWVFGTKISNNSNNQELTTSTTTSLPLGNTSAIPSWYSSQHQPQHQQACPSANMSATALLQKAAQIGATSSDPSWLGSLGLKCGNNSQGQDGNNNKYSGMYGSSLVLTTTLGSEADNSGCELSQMHPHKRRHVLNEESGGGQTRDFLGVGVQNHFPHFINQGVDLI</sequence>
<evidence type="ECO:0000256" key="6">
    <source>
        <dbReference type="ARBA" id="ARBA00023125"/>
    </source>
</evidence>
<dbReference type="Proteomes" id="UP000289340">
    <property type="component" value="Chromosome 6"/>
</dbReference>
<dbReference type="Gramene" id="XM_028382275.1">
    <property type="protein sequence ID" value="XP_028238076.1"/>
    <property type="gene ID" value="LOC114417166"/>
</dbReference>
<feature type="domain" description="C2H2-type" evidence="10">
    <location>
        <begin position="62"/>
        <end position="84"/>
    </location>
</feature>
<evidence type="ECO:0000256" key="8">
    <source>
        <dbReference type="PROSITE-ProRule" id="PRU00042"/>
    </source>
</evidence>
<protein>
    <submittedName>
        <fullName evidence="11">Zinc finger protein NUTCRACKER</fullName>
    </submittedName>
</protein>
<dbReference type="GO" id="GO:0003700">
    <property type="term" value="F:DNA-binding transcription factor activity"/>
    <property type="evidence" value="ECO:0007669"/>
    <property type="project" value="TreeGrafter"/>
</dbReference>
<reference evidence="12 13" key="2">
    <citation type="submission" date="2018-09" db="EMBL/GenBank/DDBJ databases">
        <title>A high-quality reference genome of wild soybean provides a powerful tool to mine soybean genomes.</title>
        <authorList>
            <person name="Xie M."/>
            <person name="Chung C.Y.L."/>
            <person name="Li M.-W."/>
            <person name="Wong F.-L."/>
            <person name="Chan T.-F."/>
            <person name="Lam H.-M."/>
        </authorList>
    </citation>
    <scope>NUCLEOTIDE SEQUENCE [LARGE SCALE GENOMIC DNA]</scope>
    <source>
        <strain evidence="13">cv. W05</strain>
        <tissue evidence="12">Hypocotyl of etiolated seedlings</tissue>
    </source>
</reference>
<dbReference type="GO" id="GO:0005634">
    <property type="term" value="C:nucleus"/>
    <property type="evidence" value="ECO:0007669"/>
    <property type="project" value="TreeGrafter"/>
</dbReference>
<dbReference type="EMBL" id="KN666739">
    <property type="protein sequence ID" value="KHN07785.1"/>
    <property type="molecule type" value="Genomic_DNA"/>
</dbReference>
<evidence type="ECO:0000256" key="2">
    <source>
        <dbReference type="ARBA" id="ARBA00022737"/>
    </source>
</evidence>
<accession>A0A0B2PET1</accession>
<name>A0A0B2PET1_GLYSO</name>
<dbReference type="Pfam" id="PF22996">
    <property type="entry name" value="C2H2-2nd_BIRD-IDD"/>
    <property type="match status" value="1"/>
</dbReference>
<dbReference type="Pfam" id="PF00096">
    <property type="entry name" value="zf-C2H2"/>
    <property type="match status" value="1"/>
</dbReference>
<keyword evidence="7" id="KW-0804">Transcription</keyword>
<evidence type="ECO:0000313" key="11">
    <source>
        <dbReference type="EMBL" id="KHN07785.1"/>
    </source>
</evidence>
<evidence type="ECO:0000256" key="4">
    <source>
        <dbReference type="ARBA" id="ARBA00022833"/>
    </source>
</evidence>
<dbReference type="InterPro" id="IPR031140">
    <property type="entry name" value="IDD1-16"/>
</dbReference>
<dbReference type="Proteomes" id="UP000053555">
    <property type="component" value="Unassembled WGS sequence"/>
</dbReference>
<keyword evidence="13" id="KW-1185">Reference proteome</keyword>
<keyword evidence="5" id="KW-0805">Transcription regulation</keyword>
<feature type="region of interest" description="Disordered" evidence="9">
    <location>
        <begin position="18"/>
        <end position="44"/>
    </location>
</feature>
<dbReference type="GO" id="GO:0008270">
    <property type="term" value="F:zinc ion binding"/>
    <property type="evidence" value="ECO:0007669"/>
    <property type="project" value="UniProtKB-KW"/>
</dbReference>
<organism evidence="11">
    <name type="scientific">Glycine soja</name>
    <name type="common">Wild soybean</name>
    <dbReference type="NCBI Taxonomy" id="3848"/>
    <lineage>
        <taxon>Eukaryota</taxon>
        <taxon>Viridiplantae</taxon>
        <taxon>Streptophyta</taxon>
        <taxon>Embryophyta</taxon>
        <taxon>Tracheophyta</taxon>
        <taxon>Spermatophyta</taxon>
        <taxon>Magnoliopsida</taxon>
        <taxon>eudicotyledons</taxon>
        <taxon>Gunneridae</taxon>
        <taxon>Pentapetalae</taxon>
        <taxon>rosids</taxon>
        <taxon>fabids</taxon>
        <taxon>Fabales</taxon>
        <taxon>Fabaceae</taxon>
        <taxon>Papilionoideae</taxon>
        <taxon>50 kb inversion clade</taxon>
        <taxon>NPAAA clade</taxon>
        <taxon>indigoferoid/millettioid clade</taxon>
        <taxon>Phaseoleae</taxon>
        <taxon>Glycine</taxon>
        <taxon>Glycine subgen. Soja</taxon>
    </lineage>
</organism>
<dbReference type="EMBL" id="QZWG01000006">
    <property type="protein sequence ID" value="RZC09593.1"/>
    <property type="molecule type" value="Genomic_DNA"/>
</dbReference>
<keyword evidence="6" id="KW-0238">DNA-binding</keyword>
<dbReference type="FunFam" id="3.30.160.60:FF:000554">
    <property type="entry name" value="protein indeterminate-domain 12-like"/>
    <property type="match status" value="1"/>
</dbReference>
<dbReference type="Pfam" id="PF22992">
    <property type="entry name" value="C2CH-4th_BIRD-IDD"/>
    <property type="match status" value="1"/>
</dbReference>
<evidence type="ECO:0000256" key="9">
    <source>
        <dbReference type="SAM" id="MobiDB-lite"/>
    </source>
</evidence>
<dbReference type="Pfam" id="PF22995">
    <property type="entry name" value="C2CH-3rd_BIRD-IDD"/>
    <property type="match status" value="1"/>
</dbReference>
<evidence type="ECO:0000256" key="7">
    <source>
        <dbReference type="ARBA" id="ARBA00023163"/>
    </source>
</evidence>
<evidence type="ECO:0000259" key="10">
    <source>
        <dbReference type="PROSITE" id="PS50157"/>
    </source>
</evidence>
<proteinExistence type="predicted"/>
<dbReference type="Gene3D" id="3.30.160.60">
    <property type="entry name" value="Classic Zinc Finger"/>
    <property type="match status" value="2"/>
</dbReference>
<reference evidence="11" key="1">
    <citation type="submission" date="2014-07" db="EMBL/GenBank/DDBJ databases">
        <title>Identification of a novel salt tolerance gene in wild soybean by whole-genome sequencing.</title>
        <authorList>
            <person name="Lam H.-M."/>
            <person name="Qi X."/>
            <person name="Li M.-W."/>
            <person name="Liu X."/>
            <person name="Xie M."/>
            <person name="Ni M."/>
            <person name="Xu X."/>
        </authorList>
    </citation>
    <scope>NUCLEOTIDE SEQUENCE [LARGE SCALE GENOMIC DNA]</scope>
    <source>
        <tissue evidence="11">Root</tissue>
    </source>
</reference>
<keyword evidence="4" id="KW-0862">Zinc</keyword>
<keyword evidence="3 8" id="KW-0863">Zinc-finger</keyword>
<dbReference type="PANTHER" id="PTHR10593">
    <property type="entry name" value="SERINE/THREONINE-PROTEIN KINASE RIO"/>
    <property type="match status" value="1"/>
</dbReference>
<dbReference type="PROSITE" id="PS50157">
    <property type="entry name" value="ZINC_FINGER_C2H2_2"/>
    <property type="match status" value="1"/>
</dbReference>
<dbReference type="InterPro" id="IPR055187">
    <property type="entry name" value="C2CH-3rd_BIRD-IDD"/>
</dbReference>
<dbReference type="InterPro" id="IPR055186">
    <property type="entry name" value="C2H2-2nd_BIRD-IDD"/>
</dbReference>
<evidence type="ECO:0000256" key="1">
    <source>
        <dbReference type="ARBA" id="ARBA00022723"/>
    </source>
</evidence>
<gene>
    <name evidence="12" type="ORF">D0Y65_016085</name>
    <name evidence="11" type="ORF">glysoja_033871</name>
</gene>
<keyword evidence="1" id="KW-0479">Metal-binding</keyword>
<dbReference type="PROSITE" id="PS00028">
    <property type="entry name" value="ZINC_FINGER_C2H2_1"/>
    <property type="match status" value="1"/>
</dbReference>
<evidence type="ECO:0000256" key="3">
    <source>
        <dbReference type="ARBA" id="ARBA00022771"/>
    </source>
</evidence>
<evidence type="ECO:0000313" key="12">
    <source>
        <dbReference type="EMBL" id="RZC09593.1"/>
    </source>
</evidence>
<dbReference type="InterPro" id="IPR055185">
    <property type="entry name" value="C2CH-4th_BIRD-IDD"/>
</dbReference>
<dbReference type="SUPFAM" id="SSF57667">
    <property type="entry name" value="beta-beta-alpha zinc fingers"/>
    <property type="match status" value="1"/>
</dbReference>
<keyword evidence="2" id="KW-0677">Repeat</keyword>
<evidence type="ECO:0000313" key="13">
    <source>
        <dbReference type="Proteomes" id="UP000289340"/>
    </source>
</evidence>